<feature type="non-terminal residue" evidence="1">
    <location>
        <position position="232"/>
    </location>
</feature>
<proteinExistence type="predicted"/>
<dbReference type="Proteomes" id="UP000027222">
    <property type="component" value="Unassembled WGS sequence"/>
</dbReference>
<name>A0A067T0J1_GALM3</name>
<sequence>VDKDNRIFTVLVGQPDDEGYSKSAAAVYELLKAEAGRAGLVAAEHRRGRFPVMNVGVTHGNGTEEPVNRNNREHTDVADRLLADPNVKRLASFASSSFQMWAPNVFSYYKERLQKLFNHMPALHRIFPRSIFPAAAFNFGPSVCTYKHRDIYNCPFGMCAIQALGRFDPGRGGHIVLWEPKLVIEFPPGSLVLIPSATITHSNTPVVEGDERASFTQYCPGGLFRFVDSGYR</sequence>
<gene>
    <name evidence="1" type="ORF">GALMADRAFT_22471</name>
</gene>
<reference evidence="2" key="1">
    <citation type="journal article" date="2014" name="Proc. Natl. Acad. Sci. U.S.A.">
        <title>Extensive sampling of basidiomycete genomes demonstrates inadequacy of the white-rot/brown-rot paradigm for wood decay fungi.</title>
        <authorList>
            <person name="Riley R."/>
            <person name="Salamov A.A."/>
            <person name="Brown D.W."/>
            <person name="Nagy L.G."/>
            <person name="Floudas D."/>
            <person name="Held B.W."/>
            <person name="Levasseur A."/>
            <person name="Lombard V."/>
            <person name="Morin E."/>
            <person name="Otillar R."/>
            <person name="Lindquist E.A."/>
            <person name="Sun H."/>
            <person name="LaButti K.M."/>
            <person name="Schmutz J."/>
            <person name="Jabbour D."/>
            <person name="Luo H."/>
            <person name="Baker S.E."/>
            <person name="Pisabarro A.G."/>
            <person name="Walton J.D."/>
            <person name="Blanchette R.A."/>
            <person name="Henrissat B."/>
            <person name="Martin F."/>
            <person name="Cullen D."/>
            <person name="Hibbett D.S."/>
            <person name="Grigoriev I.V."/>
        </authorList>
    </citation>
    <scope>NUCLEOTIDE SEQUENCE [LARGE SCALE GENOMIC DNA]</scope>
    <source>
        <strain evidence="2">CBS 339.88</strain>
    </source>
</reference>
<evidence type="ECO:0008006" key="3">
    <source>
        <dbReference type="Google" id="ProtNLM"/>
    </source>
</evidence>
<organism evidence="1 2">
    <name type="scientific">Galerina marginata (strain CBS 339.88)</name>
    <dbReference type="NCBI Taxonomy" id="685588"/>
    <lineage>
        <taxon>Eukaryota</taxon>
        <taxon>Fungi</taxon>
        <taxon>Dikarya</taxon>
        <taxon>Basidiomycota</taxon>
        <taxon>Agaricomycotina</taxon>
        <taxon>Agaricomycetes</taxon>
        <taxon>Agaricomycetidae</taxon>
        <taxon>Agaricales</taxon>
        <taxon>Agaricineae</taxon>
        <taxon>Strophariaceae</taxon>
        <taxon>Galerina</taxon>
    </lineage>
</organism>
<dbReference type="STRING" id="685588.A0A067T0J1"/>
<accession>A0A067T0J1</accession>
<evidence type="ECO:0000313" key="2">
    <source>
        <dbReference type="Proteomes" id="UP000027222"/>
    </source>
</evidence>
<dbReference type="OrthoDB" id="3020801at2759"/>
<feature type="non-terminal residue" evidence="1">
    <location>
        <position position="1"/>
    </location>
</feature>
<dbReference type="HOGENOM" id="CLU_031314_2_0_1"/>
<keyword evidence="2" id="KW-1185">Reference proteome</keyword>
<dbReference type="AlphaFoldDB" id="A0A067T0J1"/>
<dbReference type="Gene3D" id="3.60.130.30">
    <property type="match status" value="1"/>
</dbReference>
<protein>
    <recommendedName>
        <fullName evidence="3">Prolyl 4-hydroxylase alpha subunit Fe(2+) 2OG dioxygenase domain-containing protein</fullName>
    </recommendedName>
</protein>
<dbReference type="EMBL" id="KL142378">
    <property type="protein sequence ID" value="KDR76661.1"/>
    <property type="molecule type" value="Genomic_DNA"/>
</dbReference>
<evidence type="ECO:0000313" key="1">
    <source>
        <dbReference type="EMBL" id="KDR76661.1"/>
    </source>
</evidence>